<feature type="domain" description="MobA-like NTP transferase" evidence="1">
    <location>
        <begin position="1"/>
        <end position="80"/>
    </location>
</feature>
<accession>X1FIZ4</accession>
<sequence length="82" mass="9520">MGSDKGLFKFRGKALITYQLETLSRFKHDIFLVANSKQQVQNYINCIDIKRIMGFIVDDDDFVLDQESRLPLIGLYSAFKEL</sequence>
<dbReference type="InterPro" id="IPR025877">
    <property type="entry name" value="MobA-like_NTP_Trfase"/>
</dbReference>
<gene>
    <name evidence="2" type="ORF">S03H2_21862</name>
</gene>
<dbReference type="Pfam" id="PF12804">
    <property type="entry name" value="NTP_transf_3"/>
    <property type="match status" value="1"/>
</dbReference>
<organism evidence="2">
    <name type="scientific">marine sediment metagenome</name>
    <dbReference type="NCBI Taxonomy" id="412755"/>
    <lineage>
        <taxon>unclassified sequences</taxon>
        <taxon>metagenomes</taxon>
        <taxon>ecological metagenomes</taxon>
    </lineage>
</organism>
<name>X1FIZ4_9ZZZZ</name>
<evidence type="ECO:0000259" key="1">
    <source>
        <dbReference type="Pfam" id="PF12804"/>
    </source>
</evidence>
<proteinExistence type="predicted"/>
<evidence type="ECO:0000313" key="2">
    <source>
        <dbReference type="EMBL" id="GAH32455.1"/>
    </source>
</evidence>
<feature type="non-terminal residue" evidence="2">
    <location>
        <position position="82"/>
    </location>
</feature>
<reference evidence="2" key="1">
    <citation type="journal article" date="2014" name="Front. Microbiol.">
        <title>High frequency of phylogenetically diverse reductive dehalogenase-homologous genes in deep subseafloor sedimentary metagenomes.</title>
        <authorList>
            <person name="Kawai M."/>
            <person name="Futagami T."/>
            <person name="Toyoda A."/>
            <person name="Takaki Y."/>
            <person name="Nishi S."/>
            <person name="Hori S."/>
            <person name="Arai W."/>
            <person name="Tsubouchi T."/>
            <person name="Morono Y."/>
            <person name="Uchiyama I."/>
            <person name="Ito T."/>
            <person name="Fujiyama A."/>
            <person name="Inagaki F."/>
            <person name="Takami H."/>
        </authorList>
    </citation>
    <scope>NUCLEOTIDE SEQUENCE</scope>
    <source>
        <strain evidence="2">Expedition CK06-06</strain>
    </source>
</reference>
<dbReference type="AlphaFoldDB" id="X1FIZ4"/>
<protein>
    <recommendedName>
        <fullName evidence="1">MobA-like NTP transferase domain-containing protein</fullName>
    </recommendedName>
</protein>
<comment type="caution">
    <text evidence="2">The sequence shown here is derived from an EMBL/GenBank/DDBJ whole genome shotgun (WGS) entry which is preliminary data.</text>
</comment>
<dbReference type="Gene3D" id="3.90.550.10">
    <property type="entry name" value="Spore Coat Polysaccharide Biosynthesis Protein SpsA, Chain A"/>
    <property type="match status" value="1"/>
</dbReference>
<dbReference type="InterPro" id="IPR029044">
    <property type="entry name" value="Nucleotide-diphossugar_trans"/>
</dbReference>
<dbReference type="GO" id="GO:0016779">
    <property type="term" value="F:nucleotidyltransferase activity"/>
    <property type="evidence" value="ECO:0007669"/>
    <property type="project" value="UniProtKB-ARBA"/>
</dbReference>
<dbReference type="EMBL" id="BARU01011690">
    <property type="protein sequence ID" value="GAH32455.1"/>
    <property type="molecule type" value="Genomic_DNA"/>
</dbReference>
<dbReference type="SUPFAM" id="SSF53448">
    <property type="entry name" value="Nucleotide-diphospho-sugar transferases"/>
    <property type="match status" value="1"/>
</dbReference>